<evidence type="ECO:0000313" key="5">
    <source>
        <dbReference type="Proteomes" id="UP001138540"/>
    </source>
</evidence>
<accession>A0ABR6NIG7</accession>
<feature type="DNA-binding region" description="H-T-H motif" evidence="2">
    <location>
        <begin position="52"/>
        <end position="71"/>
    </location>
</feature>
<dbReference type="PANTHER" id="PTHR43479">
    <property type="entry name" value="ACREF/ENVCD OPERON REPRESSOR-RELATED"/>
    <property type="match status" value="1"/>
</dbReference>
<name>A0ABR6NIG7_9SPHN</name>
<dbReference type="Gene3D" id="1.10.357.10">
    <property type="entry name" value="Tetracycline Repressor, domain 2"/>
    <property type="match status" value="1"/>
</dbReference>
<dbReference type="InterPro" id="IPR050624">
    <property type="entry name" value="HTH-type_Tx_Regulator"/>
</dbReference>
<evidence type="ECO:0000256" key="2">
    <source>
        <dbReference type="PROSITE-ProRule" id="PRU00335"/>
    </source>
</evidence>
<dbReference type="InterPro" id="IPR009057">
    <property type="entry name" value="Homeodomain-like_sf"/>
</dbReference>
<protein>
    <submittedName>
        <fullName evidence="4">AcrR family transcriptional regulator</fullName>
    </submittedName>
</protein>
<dbReference type="Proteomes" id="UP001138540">
    <property type="component" value="Unassembled WGS sequence"/>
</dbReference>
<dbReference type="PANTHER" id="PTHR43479:SF11">
    <property type="entry name" value="ACREF_ENVCD OPERON REPRESSOR-RELATED"/>
    <property type="match status" value="1"/>
</dbReference>
<organism evidence="4 5">
    <name type="scientific">Sphingobium lignivorans</name>
    <dbReference type="NCBI Taxonomy" id="2735886"/>
    <lineage>
        <taxon>Bacteria</taxon>
        <taxon>Pseudomonadati</taxon>
        <taxon>Pseudomonadota</taxon>
        <taxon>Alphaproteobacteria</taxon>
        <taxon>Sphingomonadales</taxon>
        <taxon>Sphingomonadaceae</taxon>
        <taxon>Sphingobium</taxon>
    </lineage>
</organism>
<evidence type="ECO:0000256" key="1">
    <source>
        <dbReference type="ARBA" id="ARBA00023125"/>
    </source>
</evidence>
<proteinExistence type="predicted"/>
<dbReference type="RefSeq" id="WP_184153925.1">
    <property type="nucleotide sequence ID" value="NZ_JACHKA010000001.1"/>
</dbReference>
<keyword evidence="5" id="KW-1185">Reference proteome</keyword>
<reference evidence="4 5" key="1">
    <citation type="submission" date="2020-08" db="EMBL/GenBank/DDBJ databases">
        <title>Exploring microbial biodiversity for novel pathways involved in the catabolism of aromatic compounds derived from lignin.</title>
        <authorList>
            <person name="Elkins J."/>
        </authorList>
    </citation>
    <scope>NUCLEOTIDE SEQUENCE [LARGE SCALE GENOMIC DNA]</scope>
    <source>
        <strain evidence="4 5">B1D3A</strain>
    </source>
</reference>
<dbReference type="PROSITE" id="PS50977">
    <property type="entry name" value="HTH_TETR_2"/>
    <property type="match status" value="1"/>
</dbReference>
<evidence type="ECO:0000259" key="3">
    <source>
        <dbReference type="PROSITE" id="PS50977"/>
    </source>
</evidence>
<dbReference type="Pfam" id="PF00440">
    <property type="entry name" value="TetR_N"/>
    <property type="match status" value="1"/>
</dbReference>
<sequence length="223" mass="25016">MRSKWLLARDLEEQLRTAGAFPAQQQRSKQMRDALLETGLALARRVDFEDLSVARICADAGCSTGAFYARFPDKVSFFKALIIKHAMSSRAQSQAQLDAVPFRDMLGATIRRMVQAYLANAIFLRSAVKVSLEDPEAWEPFRRNSHELANYLLDRIRAEATIDQASVKEPAIRFAVQMLLAALNNSLLNRPGPVFLEDEMFPVLLEDAVEKVMGLRTLEDAGD</sequence>
<dbReference type="SUPFAM" id="SSF46689">
    <property type="entry name" value="Homeodomain-like"/>
    <property type="match status" value="1"/>
</dbReference>
<evidence type="ECO:0000313" key="4">
    <source>
        <dbReference type="EMBL" id="MBB5986422.1"/>
    </source>
</evidence>
<gene>
    <name evidence="4" type="ORF">HNP60_002396</name>
</gene>
<dbReference type="EMBL" id="JACHKA010000001">
    <property type="protein sequence ID" value="MBB5986422.1"/>
    <property type="molecule type" value="Genomic_DNA"/>
</dbReference>
<comment type="caution">
    <text evidence="4">The sequence shown here is derived from an EMBL/GenBank/DDBJ whole genome shotgun (WGS) entry which is preliminary data.</text>
</comment>
<keyword evidence="1 2" id="KW-0238">DNA-binding</keyword>
<dbReference type="InterPro" id="IPR001647">
    <property type="entry name" value="HTH_TetR"/>
</dbReference>
<feature type="domain" description="HTH tetR-type" evidence="3">
    <location>
        <begin position="29"/>
        <end position="89"/>
    </location>
</feature>